<organism evidence="2 3">
    <name type="scientific">Nocardia ninae NBRC 108245</name>
    <dbReference type="NCBI Taxonomy" id="1210091"/>
    <lineage>
        <taxon>Bacteria</taxon>
        <taxon>Bacillati</taxon>
        <taxon>Actinomycetota</taxon>
        <taxon>Actinomycetes</taxon>
        <taxon>Mycobacteriales</taxon>
        <taxon>Nocardiaceae</taxon>
        <taxon>Nocardia</taxon>
    </lineage>
</organism>
<comment type="caution">
    <text evidence="2">The sequence shown here is derived from an EMBL/GenBank/DDBJ whole genome shotgun (WGS) entry which is preliminary data.</text>
</comment>
<evidence type="ECO:0000313" key="3">
    <source>
        <dbReference type="Proteomes" id="UP000321424"/>
    </source>
</evidence>
<dbReference type="EMBL" id="BJXA01000003">
    <property type="protein sequence ID" value="GEM36324.1"/>
    <property type="molecule type" value="Genomic_DNA"/>
</dbReference>
<dbReference type="InterPro" id="IPR004360">
    <property type="entry name" value="Glyas_Fos-R_dOase_dom"/>
</dbReference>
<keyword evidence="2" id="KW-0560">Oxidoreductase</keyword>
<evidence type="ECO:0000313" key="2">
    <source>
        <dbReference type="EMBL" id="GEM36324.1"/>
    </source>
</evidence>
<gene>
    <name evidence="2" type="ORF">NN4_08430</name>
</gene>
<protein>
    <submittedName>
        <fullName evidence="2">Extradiol dioxygenase</fullName>
    </submittedName>
</protein>
<keyword evidence="2" id="KW-0223">Dioxygenase</keyword>
<sequence>MHFGGMTLMVNDVDATATFYEQAFGLDKVFADPDGTFVVLGKGVWSPGPSTASLTIEHWKKIEDFAEPGPANAFRVFLETADVDDAYQNALAAGGHGALEPTTRPWGQRIAVIRDPNGAIVEIGAPVEYS</sequence>
<feature type="domain" description="VOC" evidence="1">
    <location>
        <begin position="2"/>
        <end position="126"/>
    </location>
</feature>
<reference evidence="2 3" key="1">
    <citation type="submission" date="2019-07" db="EMBL/GenBank/DDBJ databases">
        <title>Whole genome shotgun sequence of Nocardia ninae NBRC 108245.</title>
        <authorList>
            <person name="Hosoyama A."/>
            <person name="Uohara A."/>
            <person name="Ohji S."/>
            <person name="Ichikawa N."/>
        </authorList>
    </citation>
    <scope>NUCLEOTIDE SEQUENCE [LARGE SCALE GENOMIC DNA]</scope>
    <source>
        <strain evidence="2 3">NBRC 108245</strain>
    </source>
</reference>
<name>A0A511M6R6_9NOCA</name>
<evidence type="ECO:0000259" key="1">
    <source>
        <dbReference type="PROSITE" id="PS51819"/>
    </source>
</evidence>
<dbReference type="PROSITE" id="PS51819">
    <property type="entry name" value="VOC"/>
    <property type="match status" value="1"/>
</dbReference>
<dbReference type="GO" id="GO:0051213">
    <property type="term" value="F:dioxygenase activity"/>
    <property type="evidence" value="ECO:0007669"/>
    <property type="project" value="UniProtKB-KW"/>
</dbReference>
<dbReference type="SUPFAM" id="SSF54593">
    <property type="entry name" value="Glyoxalase/Bleomycin resistance protein/Dihydroxybiphenyl dioxygenase"/>
    <property type="match status" value="1"/>
</dbReference>
<dbReference type="Gene3D" id="3.10.180.10">
    <property type="entry name" value="2,3-Dihydroxybiphenyl 1,2-Dioxygenase, domain 1"/>
    <property type="match status" value="1"/>
</dbReference>
<dbReference type="InterPro" id="IPR037523">
    <property type="entry name" value="VOC_core"/>
</dbReference>
<proteinExistence type="predicted"/>
<keyword evidence="3" id="KW-1185">Reference proteome</keyword>
<dbReference type="Proteomes" id="UP000321424">
    <property type="component" value="Unassembled WGS sequence"/>
</dbReference>
<dbReference type="InterPro" id="IPR029068">
    <property type="entry name" value="Glyas_Bleomycin-R_OHBP_Dase"/>
</dbReference>
<dbReference type="OrthoDB" id="9798201at2"/>
<dbReference type="Pfam" id="PF00903">
    <property type="entry name" value="Glyoxalase"/>
    <property type="match status" value="1"/>
</dbReference>
<accession>A0A511M6R6</accession>
<dbReference type="RefSeq" id="WP_147128625.1">
    <property type="nucleotide sequence ID" value="NZ_BJXA01000003.1"/>
</dbReference>
<dbReference type="AlphaFoldDB" id="A0A511M6R6"/>